<evidence type="ECO:0000313" key="6">
    <source>
        <dbReference type="Proteomes" id="UP000198224"/>
    </source>
</evidence>
<reference evidence="6" key="1">
    <citation type="submission" date="2016-06" db="EMBL/GenBank/DDBJ databases">
        <authorList>
            <person name="Varghese N."/>
            <person name="Submissions Spin"/>
        </authorList>
    </citation>
    <scope>NUCLEOTIDE SEQUENCE [LARGE SCALE GENOMIC DNA]</scope>
    <source>
        <strain evidence="6">DSM 45160</strain>
    </source>
</reference>
<evidence type="ECO:0000256" key="1">
    <source>
        <dbReference type="PIRSR" id="PIRSR640198-1"/>
    </source>
</evidence>
<dbReference type="AlphaFoldDB" id="A0A1C4X9S6"/>
<dbReference type="Pfam" id="PF02661">
    <property type="entry name" value="Fic"/>
    <property type="match status" value="1"/>
</dbReference>
<feature type="binding site" evidence="2">
    <location>
        <begin position="194"/>
        <end position="201"/>
    </location>
    <ligand>
        <name>ATP</name>
        <dbReference type="ChEBI" id="CHEBI:30616"/>
    </ligand>
</feature>
<keyword evidence="2" id="KW-0067">ATP-binding</keyword>
<sequence length="375" mass="42691">MLYRTPALADDDKRVLGELDTMRDNLRYQIAEPHRWTGQLRRTLIAHAIQGSNSIEGYQVSLDDAAAAVAGDEPVETNPQTWEVITGYRDALTYVQQLARSREFAWQHMLLNALHFMMLRHELGKWPGRFRPGDIHVDEAHTGRCVYTGPDADDVPSLISELIDWLADGEPDTPLLVRASMAHLNLVKIHPWRDGNGRMSRCLHTLVLARDGVLAPEFSSIEEWLGVGRNTYAYYDALGEVGGPTWQPENDTSKWIRFCLSAHHQQAQLVRQRLDQAAHLWELLDTWVRRHGLPERVVSALYLAATGGRVRRTLYQRDESLTDDQATRDLRALVRAGALEQHGETRGRFYLTSPTLRDLAAPALRPKEIVDPYRR</sequence>
<protein>
    <submittedName>
        <fullName evidence="5">Fic family protein</fullName>
    </submittedName>
</protein>
<dbReference type="RefSeq" id="WP_231924204.1">
    <property type="nucleotide sequence ID" value="NZ_LT607409.1"/>
</dbReference>
<dbReference type="EMBL" id="LT607409">
    <property type="protein sequence ID" value="SCF05198.1"/>
    <property type="molecule type" value="Genomic_DNA"/>
</dbReference>
<dbReference type="Proteomes" id="UP000198224">
    <property type="component" value="Chromosome I"/>
</dbReference>
<dbReference type="InterPro" id="IPR036597">
    <property type="entry name" value="Fido-like_dom_sf"/>
</dbReference>
<dbReference type="SUPFAM" id="SSF140931">
    <property type="entry name" value="Fic-like"/>
    <property type="match status" value="1"/>
</dbReference>
<accession>A0A1C4X9S6</accession>
<organism evidence="5 6">
    <name type="scientific">Micromonospora chokoriensis</name>
    <dbReference type="NCBI Taxonomy" id="356851"/>
    <lineage>
        <taxon>Bacteria</taxon>
        <taxon>Bacillati</taxon>
        <taxon>Actinomycetota</taxon>
        <taxon>Actinomycetes</taxon>
        <taxon>Micromonosporales</taxon>
        <taxon>Micromonosporaceae</taxon>
        <taxon>Micromonospora</taxon>
    </lineage>
</organism>
<evidence type="ECO:0000313" key="5">
    <source>
        <dbReference type="EMBL" id="SCF05198.1"/>
    </source>
</evidence>
<proteinExistence type="predicted"/>
<evidence type="ECO:0000256" key="3">
    <source>
        <dbReference type="PIRSR" id="PIRSR640198-3"/>
    </source>
</evidence>
<name>A0A1C4X9S6_9ACTN</name>
<feature type="domain" description="Fido" evidence="4">
    <location>
        <begin position="106"/>
        <end position="261"/>
    </location>
</feature>
<keyword evidence="2" id="KW-0547">Nucleotide-binding</keyword>
<keyword evidence="6" id="KW-1185">Reference proteome</keyword>
<dbReference type="InterPro" id="IPR040198">
    <property type="entry name" value="Fido_containing"/>
</dbReference>
<dbReference type="PANTHER" id="PTHR13504:SF38">
    <property type="entry name" value="FIDO DOMAIN-CONTAINING PROTEIN"/>
    <property type="match status" value="1"/>
</dbReference>
<evidence type="ECO:0000256" key="2">
    <source>
        <dbReference type="PIRSR" id="PIRSR640198-2"/>
    </source>
</evidence>
<evidence type="ECO:0000259" key="4">
    <source>
        <dbReference type="PROSITE" id="PS51459"/>
    </source>
</evidence>
<dbReference type="Gene3D" id="1.10.3290.10">
    <property type="entry name" value="Fido-like domain"/>
    <property type="match status" value="1"/>
</dbReference>
<dbReference type="PANTHER" id="PTHR13504">
    <property type="entry name" value="FIDO DOMAIN-CONTAINING PROTEIN DDB_G0283145"/>
    <property type="match status" value="1"/>
</dbReference>
<dbReference type="GO" id="GO:0005524">
    <property type="term" value="F:ATP binding"/>
    <property type="evidence" value="ECO:0007669"/>
    <property type="project" value="UniProtKB-KW"/>
</dbReference>
<feature type="site" description="Important for autoinhibition of adenylyltransferase activity" evidence="3">
    <location>
        <position position="56"/>
    </location>
</feature>
<dbReference type="InterPro" id="IPR003812">
    <property type="entry name" value="Fido"/>
</dbReference>
<dbReference type="PROSITE" id="PS51459">
    <property type="entry name" value="FIDO"/>
    <property type="match status" value="1"/>
</dbReference>
<gene>
    <name evidence="5" type="ORF">GA0070612_3343</name>
</gene>
<feature type="active site" evidence="1">
    <location>
        <position position="190"/>
    </location>
</feature>